<dbReference type="Gene3D" id="1.20.1270.90">
    <property type="entry name" value="AF1782-like"/>
    <property type="match status" value="1"/>
</dbReference>
<feature type="compositionally biased region" description="Basic and acidic residues" evidence="1">
    <location>
        <begin position="171"/>
        <end position="185"/>
    </location>
</feature>
<feature type="region of interest" description="Disordered" evidence="1">
    <location>
        <begin position="1"/>
        <end position="96"/>
    </location>
</feature>
<dbReference type="AlphaFoldDB" id="A0A8B5XNY0"/>
<feature type="non-terminal residue" evidence="2">
    <location>
        <position position="246"/>
    </location>
</feature>
<dbReference type="Proteomes" id="UP000318940">
    <property type="component" value="Unassembled WGS sequence"/>
</dbReference>
<feature type="compositionally biased region" description="Polar residues" evidence="1">
    <location>
        <begin position="188"/>
        <end position="202"/>
    </location>
</feature>
<feature type="non-terminal residue" evidence="2">
    <location>
        <position position="1"/>
    </location>
</feature>
<reference evidence="2 3" key="1">
    <citation type="submission" date="2019-07" db="EMBL/GenBank/DDBJ databases">
        <authorList>
            <person name="Mohale T."/>
        </authorList>
    </citation>
    <scope>NUCLEOTIDE SEQUENCE [LARGE SCALE GENOMIC DNA]</scope>
    <source>
        <strain evidence="2 3">NTPn 189</strain>
    </source>
</reference>
<gene>
    <name evidence="2" type="ORF">AZK02_11590</name>
</gene>
<feature type="compositionally biased region" description="Basic and acidic residues" evidence="1">
    <location>
        <begin position="66"/>
        <end position="96"/>
    </location>
</feature>
<evidence type="ECO:0000256" key="1">
    <source>
        <dbReference type="SAM" id="MobiDB-lite"/>
    </source>
</evidence>
<sequence>ALVLGTAANAQSVQAEEQHPEATNSVSVDKDKVDEATKPAEVSTPKKETTYAAPTVANPVETTPAKTEEATRPAEKVEEAKDKKEASHQDAVDKSKLLTALSRAKKLESKLYTEASAANLQASIQAGQSLLGKADASEAEISAAESSIQSAIIGLELRSNSDKGTVSETPVVKKADTAEAKEEAKPVATTTDRSAVDSSVLATNAPAKVETTSAPKSTNDILKPGLSLSDARQNPAIRKEDLDKGH</sequence>
<feature type="compositionally biased region" description="Polar residues" evidence="1">
    <location>
        <begin position="8"/>
        <end position="27"/>
    </location>
</feature>
<feature type="compositionally biased region" description="Basic and acidic residues" evidence="1">
    <location>
        <begin position="237"/>
        <end position="246"/>
    </location>
</feature>
<proteinExistence type="predicted"/>
<organism evidence="2 3">
    <name type="scientific">Streptococcus pneumoniae</name>
    <dbReference type="NCBI Taxonomy" id="1313"/>
    <lineage>
        <taxon>Bacteria</taxon>
        <taxon>Bacillati</taxon>
        <taxon>Bacillota</taxon>
        <taxon>Bacilli</taxon>
        <taxon>Lactobacillales</taxon>
        <taxon>Streptococcaceae</taxon>
        <taxon>Streptococcus</taxon>
    </lineage>
</organism>
<feature type="compositionally biased region" description="Basic and acidic residues" evidence="1">
    <location>
        <begin position="28"/>
        <end position="49"/>
    </location>
</feature>
<evidence type="ECO:0000313" key="2">
    <source>
        <dbReference type="EMBL" id="TVW23965.1"/>
    </source>
</evidence>
<feature type="region of interest" description="Disordered" evidence="1">
    <location>
        <begin position="161"/>
        <end position="246"/>
    </location>
</feature>
<protein>
    <submittedName>
        <fullName evidence="2">Uncharacterized protein</fullName>
    </submittedName>
</protein>
<accession>A0A8B5XNY0</accession>
<name>A0A8B5XNY0_STREE</name>
<feature type="compositionally biased region" description="Polar residues" evidence="1">
    <location>
        <begin position="210"/>
        <end position="220"/>
    </location>
</feature>
<comment type="caution">
    <text evidence="2">The sequence shown here is derived from an EMBL/GenBank/DDBJ whole genome shotgun (WGS) entry which is preliminary data.</text>
</comment>
<dbReference type="EMBL" id="VMVH01000207">
    <property type="protein sequence ID" value="TVW23965.1"/>
    <property type="molecule type" value="Genomic_DNA"/>
</dbReference>
<evidence type="ECO:0000313" key="3">
    <source>
        <dbReference type="Proteomes" id="UP000318940"/>
    </source>
</evidence>